<feature type="signal peptide" evidence="6">
    <location>
        <begin position="1"/>
        <end position="24"/>
    </location>
</feature>
<evidence type="ECO:0000256" key="6">
    <source>
        <dbReference type="SAM" id="SignalP"/>
    </source>
</evidence>
<feature type="domain" description="SpaA-like prealbumin fold" evidence="7">
    <location>
        <begin position="52"/>
        <end position="108"/>
    </location>
</feature>
<keyword evidence="2" id="KW-0964">Secreted</keyword>
<evidence type="ECO:0000256" key="1">
    <source>
        <dbReference type="ARBA" id="ARBA00007257"/>
    </source>
</evidence>
<dbReference type="RefSeq" id="WP_326759131.1">
    <property type="nucleotide sequence ID" value="NZ_CP109135.1"/>
</dbReference>
<accession>A0ABZ1HA95</accession>
<feature type="compositionally biased region" description="Polar residues" evidence="4">
    <location>
        <begin position="263"/>
        <end position="280"/>
    </location>
</feature>
<sequence>MPTRSARRLSAVAITVATVTGAVALAPAASANTPEPTPSTSITPLSAAGNGGVTILKKDPGGDVVAGATFNLLDSTGKQAARGTTDAEGQLAFQDLPPGVYRLKEVSSGSPLHEAVDDQDVIVTPGADTPLTIIDPLKPASVRLKAKDDKTGKLLAGSTVNIGGGDKTILMLTTGSDGTASGKLPINSRTGSDFWVKQVKAPAGYEIYTSVKAFKAKPGDPVTVTVTNAKTVTTPPPTEKPTDQPSNRPTPVKSGQDEDNPAPSASGTPTSDETASSTAVPASAGSLARTGADATPWLIAGTGVLIVAGGGALFAARRRCADNSTDDGSTMS</sequence>
<evidence type="ECO:0000313" key="9">
    <source>
        <dbReference type="Proteomes" id="UP001340816"/>
    </source>
</evidence>
<protein>
    <submittedName>
        <fullName evidence="8">SpaA isopeptide-forming pilin-related protein</fullName>
    </submittedName>
</protein>
<dbReference type="PANTHER" id="PTHR36108:SF13">
    <property type="entry name" value="COLOSSIN-B-RELATED"/>
    <property type="match status" value="1"/>
</dbReference>
<keyword evidence="5" id="KW-0472">Membrane</keyword>
<keyword evidence="9" id="KW-1185">Reference proteome</keyword>
<dbReference type="EMBL" id="CP109135">
    <property type="protein sequence ID" value="WSD14486.1"/>
    <property type="molecule type" value="Genomic_DNA"/>
</dbReference>
<evidence type="ECO:0000313" key="8">
    <source>
        <dbReference type="EMBL" id="WSD14486.1"/>
    </source>
</evidence>
<feature type="domain" description="SpaA-like prealbumin fold" evidence="7">
    <location>
        <begin position="141"/>
        <end position="230"/>
    </location>
</feature>
<evidence type="ECO:0000256" key="3">
    <source>
        <dbReference type="ARBA" id="ARBA00022729"/>
    </source>
</evidence>
<dbReference type="Pfam" id="PF17802">
    <property type="entry name" value="SpaA"/>
    <property type="match status" value="2"/>
</dbReference>
<evidence type="ECO:0000256" key="5">
    <source>
        <dbReference type="SAM" id="Phobius"/>
    </source>
</evidence>
<dbReference type="InterPro" id="IPR041033">
    <property type="entry name" value="SpaA_PFL_dom_1"/>
</dbReference>
<evidence type="ECO:0000256" key="4">
    <source>
        <dbReference type="SAM" id="MobiDB-lite"/>
    </source>
</evidence>
<feature type="chain" id="PRO_5047314260" evidence="6">
    <location>
        <begin position="25"/>
        <end position="332"/>
    </location>
</feature>
<gene>
    <name evidence="8" type="ORF">OHB35_15240</name>
</gene>
<feature type="transmembrane region" description="Helical" evidence="5">
    <location>
        <begin position="297"/>
        <end position="316"/>
    </location>
</feature>
<dbReference type="Proteomes" id="UP001340816">
    <property type="component" value="Chromosome"/>
</dbReference>
<comment type="similarity">
    <text evidence="1">Belongs to the serine-aspartate repeat-containing protein (SDr) family.</text>
</comment>
<dbReference type="PANTHER" id="PTHR36108">
    <property type="entry name" value="COLOSSIN-B-RELATED"/>
    <property type="match status" value="1"/>
</dbReference>
<organism evidence="8 9">
    <name type="scientific">Streptomyces phaeochromogenes</name>
    <dbReference type="NCBI Taxonomy" id="1923"/>
    <lineage>
        <taxon>Bacteria</taxon>
        <taxon>Bacillati</taxon>
        <taxon>Actinomycetota</taxon>
        <taxon>Actinomycetes</taxon>
        <taxon>Kitasatosporales</taxon>
        <taxon>Streptomycetaceae</taxon>
        <taxon>Streptomyces</taxon>
        <taxon>Streptomyces phaeochromogenes group</taxon>
    </lineage>
</organism>
<dbReference type="SUPFAM" id="SSF49478">
    <property type="entry name" value="Cna protein B-type domain"/>
    <property type="match status" value="1"/>
</dbReference>
<proteinExistence type="inferred from homology"/>
<dbReference type="InterPro" id="IPR013783">
    <property type="entry name" value="Ig-like_fold"/>
</dbReference>
<feature type="region of interest" description="Disordered" evidence="4">
    <location>
        <begin position="226"/>
        <end position="282"/>
    </location>
</feature>
<keyword evidence="3 6" id="KW-0732">Signal</keyword>
<keyword evidence="5" id="KW-1133">Transmembrane helix</keyword>
<evidence type="ECO:0000256" key="2">
    <source>
        <dbReference type="ARBA" id="ARBA00022525"/>
    </source>
</evidence>
<name>A0ABZ1HA95_STRPH</name>
<dbReference type="Gene3D" id="2.60.40.10">
    <property type="entry name" value="Immunoglobulins"/>
    <property type="match status" value="2"/>
</dbReference>
<keyword evidence="5" id="KW-0812">Transmembrane</keyword>
<reference evidence="8 9" key="1">
    <citation type="submission" date="2022-10" db="EMBL/GenBank/DDBJ databases">
        <title>The complete genomes of actinobacterial strains from the NBC collection.</title>
        <authorList>
            <person name="Joergensen T.S."/>
            <person name="Alvarez Arevalo M."/>
            <person name="Sterndorff E.B."/>
            <person name="Faurdal D."/>
            <person name="Vuksanovic O."/>
            <person name="Mourched A.-S."/>
            <person name="Charusanti P."/>
            <person name="Shaw S."/>
            <person name="Blin K."/>
            <person name="Weber T."/>
        </authorList>
    </citation>
    <scope>NUCLEOTIDE SEQUENCE [LARGE SCALE GENOMIC DNA]</scope>
    <source>
        <strain evidence="8 9">NBC 01752</strain>
    </source>
</reference>
<evidence type="ECO:0000259" key="7">
    <source>
        <dbReference type="Pfam" id="PF17802"/>
    </source>
</evidence>